<dbReference type="Proteomes" id="UP000789920">
    <property type="component" value="Unassembled WGS sequence"/>
</dbReference>
<dbReference type="EMBL" id="CAJVQC010008831">
    <property type="protein sequence ID" value="CAG8597362.1"/>
    <property type="molecule type" value="Genomic_DNA"/>
</dbReference>
<evidence type="ECO:0000313" key="2">
    <source>
        <dbReference type="Proteomes" id="UP000789920"/>
    </source>
</evidence>
<feature type="non-terminal residue" evidence="1">
    <location>
        <position position="220"/>
    </location>
</feature>
<reference evidence="1" key="1">
    <citation type="submission" date="2021-06" db="EMBL/GenBank/DDBJ databases">
        <authorList>
            <person name="Kallberg Y."/>
            <person name="Tangrot J."/>
            <person name="Rosling A."/>
        </authorList>
    </citation>
    <scope>NUCLEOTIDE SEQUENCE</scope>
    <source>
        <strain evidence="1">MA461A</strain>
    </source>
</reference>
<proteinExistence type="predicted"/>
<gene>
    <name evidence="1" type="ORF">RPERSI_LOCUS5783</name>
</gene>
<protein>
    <submittedName>
        <fullName evidence="1">34518_t:CDS:1</fullName>
    </submittedName>
</protein>
<comment type="caution">
    <text evidence="1">The sequence shown here is derived from an EMBL/GenBank/DDBJ whole genome shotgun (WGS) entry which is preliminary data.</text>
</comment>
<keyword evidence="2" id="KW-1185">Reference proteome</keyword>
<sequence>MVNAREWLEKEYPLEKRVEITDLKIRSKDLSNCYELTYIECQGNLLTNTDFLAALPSAPKLISLYIGENDFAEQDLNEGLINRFQGSLKHLQNMKNLKKLGIGNTNVDSGLECLAENNERLRNKDSNQKKEIEKLCGELKVIGGELLTRKKKEFEKSAIAEKNQLDEDCQDYLEIFLSAQKGSNIGKLAKKNLLKKIEEKELEELLAKKLEINKLESRLN</sequence>
<accession>A0ACA9MLA4</accession>
<evidence type="ECO:0000313" key="1">
    <source>
        <dbReference type="EMBL" id="CAG8597362.1"/>
    </source>
</evidence>
<name>A0ACA9MLA4_9GLOM</name>
<organism evidence="1 2">
    <name type="scientific">Racocetra persica</name>
    <dbReference type="NCBI Taxonomy" id="160502"/>
    <lineage>
        <taxon>Eukaryota</taxon>
        <taxon>Fungi</taxon>
        <taxon>Fungi incertae sedis</taxon>
        <taxon>Mucoromycota</taxon>
        <taxon>Glomeromycotina</taxon>
        <taxon>Glomeromycetes</taxon>
        <taxon>Diversisporales</taxon>
        <taxon>Gigasporaceae</taxon>
        <taxon>Racocetra</taxon>
    </lineage>
</organism>